<dbReference type="Proteomes" id="UP000479190">
    <property type="component" value="Unassembled WGS sequence"/>
</dbReference>
<gene>
    <name evidence="2" type="ORF">TBRA_LOCUS1911</name>
</gene>
<feature type="compositionally biased region" description="Low complexity" evidence="1">
    <location>
        <begin position="66"/>
        <end position="76"/>
    </location>
</feature>
<evidence type="ECO:0000313" key="2">
    <source>
        <dbReference type="EMBL" id="CAB0029887.1"/>
    </source>
</evidence>
<feature type="compositionally biased region" description="Basic and acidic residues" evidence="1">
    <location>
        <begin position="233"/>
        <end position="242"/>
    </location>
</feature>
<keyword evidence="3" id="KW-1185">Reference proteome</keyword>
<feature type="compositionally biased region" description="Basic residues" evidence="1">
    <location>
        <begin position="24"/>
        <end position="63"/>
    </location>
</feature>
<proteinExistence type="predicted"/>
<protein>
    <submittedName>
        <fullName evidence="2">Uncharacterized protein</fullName>
    </submittedName>
</protein>
<accession>A0A6H5HXM3</accession>
<feature type="region of interest" description="Disordered" evidence="1">
    <location>
        <begin position="233"/>
        <end position="384"/>
    </location>
</feature>
<evidence type="ECO:0000256" key="1">
    <source>
        <dbReference type="SAM" id="MobiDB-lite"/>
    </source>
</evidence>
<name>A0A6H5HXM3_9HYME</name>
<reference evidence="2 3" key="1">
    <citation type="submission" date="2020-02" db="EMBL/GenBank/DDBJ databases">
        <authorList>
            <person name="Ferguson B K."/>
        </authorList>
    </citation>
    <scope>NUCLEOTIDE SEQUENCE [LARGE SCALE GENOMIC DNA]</scope>
</reference>
<dbReference type="AlphaFoldDB" id="A0A6H5HXM3"/>
<organism evidence="2 3">
    <name type="scientific">Trichogramma brassicae</name>
    <dbReference type="NCBI Taxonomy" id="86971"/>
    <lineage>
        <taxon>Eukaryota</taxon>
        <taxon>Metazoa</taxon>
        <taxon>Ecdysozoa</taxon>
        <taxon>Arthropoda</taxon>
        <taxon>Hexapoda</taxon>
        <taxon>Insecta</taxon>
        <taxon>Pterygota</taxon>
        <taxon>Neoptera</taxon>
        <taxon>Endopterygota</taxon>
        <taxon>Hymenoptera</taxon>
        <taxon>Apocrita</taxon>
        <taxon>Proctotrupomorpha</taxon>
        <taxon>Chalcidoidea</taxon>
        <taxon>Trichogrammatidae</taxon>
        <taxon>Trichogramma</taxon>
    </lineage>
</organism>
<feature type="compositionally biased region" description="Low complexity" evidence="1">
    <location>
        <begin position="349"/>
        <end position="362"/>
    </location>
</feature>
<evidence type="ECO:0000313" key="3">
    <source>
        <dbReference type="Proteomes" id="UP000479190"/>
    </source>
</evidence>
<feature type="compositionally biased region" description="Basic and acidic residues" evidence="1">
    <location>
        <begin position="299"/>
        <end position="318"/>
    </location>
</feature>
<sequence length="384" mass="44227">MKKTQEARHVIGFIFGRCEEVRASRKKTKTRRPRRRETGHRLRPRHRLRLHRRPRQHRLRAHQRSSEGSSSESSPSDDFVQRQRRKSPSTQRQTPQQGESGVVEEERSALDRCGPGHAERREADRCGTAPRVRPSSPWKRKLSMSSFRKMFIGKLGEFKLLQEELRNRRQGAERQESIVTFIVVILQLLPLALTDGESRPRRGTGENRVVEQHRRPEYRSALCNRMPRIALKEIPEKQESASRRLWRSAGTRKRSESETILPLPTPNRHARRTRSRPVSEVTRRTPRRKKTPGQAQEKASAHAEEEKKRSETRPRKDSVAAVAKRTQSRRQVLANSTKQRRIPPAAQHAAGNNSRASSARVSPAKKRAIAPARMPATPLLPLPR</sequence>
<dbReference type="EMBL" id="CADCXV010000359">
    <property type="protein sequence ID" value="CAB0029887.1"/>
    <property type="molecule type" value="Genomic_DNA"/>
</dbReference>
<feature type="region of interest" description="Disordered" evidence="1">
    <location>
        <begin position="22"/>
        <end position="140"/>
    </location>
</feature>
<feature type="compositionally biased region" description="Polar residues" evidence="1">
    <location>
        <begin position="88"/>
        <end position="99"/>
    </location>
</feature>